<sequence length="525" mass="59835">MTIGLVYDSENIHMVAHIPYHTDGNYKYLSLLFDKLPFPSRCTGSVHEFIQGRYRVALALLSLQQHICRLTELPQQRHLDSVQAPLIVPFPGTRVDDEQIQATDKSETEVEEPYGLGREQVENWRRQTTRTLEAGMEPELQEYMTGSDSDRSKDAAHQSSVMHFNDDSDSADPNFTPISPVEDVYRRFTVSLEREDQQLLSLMKWLASPSHSCDTSRGFFMTGFNKERTKAIPVGFYETQEYVTQSDGDTHAPQSQATTVTAAQLTSGLVKKTMQFCSQYMTSEDSSWLGSGSGRSDDYMESVPRVYVRDDATAEQRASILTLFHPCAPSLQLVQELASEHLIGDTILKLLAPYSGYFAFVPPVIGAHSAIDENCHLPLAVILPGDPSIKTQDIPGVRRRMAETLSRTLTTLVLHHYRDNDWMYDRKLTKEDAAIHLDKHFFVFSIFYKRDYFSIDINYPVVEPVIPKSEDYIWRFCSVEGMHRTLEDRVPLGPEDKHPIFQALLFVEQHIHLLRRKLTSSGMEL</sequence>
<evidence type="ECO:0000313" key="1">
    <source>
        <dbReference type="EMBL" id="TFY67451.1"/>
    </source>
</evidence>
<name>A0A4Y9Z0U0_9APHY</name>
<gene>
    <name evidence="1" type="ORF">EVJ58_g1605</name>
</gene>
<evidence type="ECO:0000313" key="2">
    <source>
        <dbReference type="Proteomes" id="UP000298390"/>
    </source>
</evidence>
<dbReference type="EMBL" id="SEKV01000053">
    <property type="protein sequence ID" value="TFY67451.1"/>
    <property type="molecule type" value="Genomic_DNA"/>
</dbReference>
<dbReference type="Proteomes" id="UP000298390">
    <property type="component" value="Unassembled WGS sequence"/>
</dbReference>
<organism evidence="1 2">
    <name type="scientific">Rhodofomes roseus</name>
    <dbReference type="NCBI Taxonomy" id="34475"/>
    <lineage>
        <taxon>Eukaryota</taxon>
        <taxon>Fungi</taxon>
        <taxon>Dikarya</taxon>
        <taxon>Basidiomycota</taxon>
        <taxon>Agaricomycotina</taxon>
        <taxon>Agaricomycetes</taxon>
        <taxon>Polyporales</taxon>
        <taxon>Rhodofomes</taxon>
    </lineage>
</organism>
<accession>A0A4Y9Z0U0</accession>
<dbReference type="AlphaFoldDB" id="A0A4Y9Z0U0"/>
<protein>
    <submittedName>
        <fullName evidence="1">Uncharacterized protein</fullName>
    </submittedName>
</protein>
<dbReference type="STRING" id="34475.A0A4Y9Z0U0"/>
<proteinExistence type="predicted"/>
<reference evidence="1 2" key="1">
    <citation type="submission" date="2019-01" db="EMBL/GenBank/DDBJ databases">
        <title>Genome sequencing of the rare red list fungi Fomitopsis rosea.</title>
        <authorList>
            <person name="Buettner E."/>
            <person name="Kellner H."/>
        </authorList>
    </citation>
    <scope>NUCLEOTIDE SEQUENCE [LARGE SCALE GENOMIC DNA]</scope>
    <source>
        <strain evidence="1 2">DSM 105464</strain>
    </source>
</reference>
<comment type="caution">
    <text evidence="1">The sequence shown here is derived from an EMBL/GenBank/DDBJ whole genome shotgun (WGS) entry which is preliminary data.</text>
</comment>